<evidence type="ECO:0000313" key="4">
    <source>
        <dbReference type="Proteomes" id="UP000076715"/>
    </source>
</evidence>
<dbReference type="AlphaFoldDB" id="A0A162XLM2"/>
<gene>
    <name evidence="3" type="ORF">AWE51_14010</name>
</gene>
<dbReference type="Gene3D" id="3.60.15.10">
    <property type="entry name" value="Ribonuclease Z/Hydroxyacylglutathione hydrolase-like"/>
    <property type="match status" value="1"/>
</dbReference>
<dbReference type="Proteomes" id="UP000076715">
    <property type="component" value="Unassembled WGS sequence"/>
</dbReference>
<protein>
    <recommendedName>
        <fullName evidence="2">Metallo-beta-lactamase domain-containing protein</fullName>
    </recommendedName>
</protein>
<dbReference type="InterPro" id="IPR001279">
    <property type="entry name" value="Metallo-B-lactamas"/>
</dbReference>
<dbReference type="EMBL" id="LQRT01000046">
    <property type="protein sequence ID" value="KZS38699.1"/>
    <property type="molecule type" value="Genomic_DNA"/>
</dbReference>
<sequence>MPKFFLLFATIFSCFFSRAQENISITYTGNMGVYITDKQSSVLIDGLHTRYGDDYLFPTAKLVNEINTQLQPDVILFTHYHGDHFSVELAKEYLKKNKETHVFGANQITKHFSSNSNQIHTIATNDYNKQIKPIKKATITGFKVDHVGKRHSAVENVGFIIEISNKKILHVGDTDWLQEINLFDQLKLSEEAIDIAILPYWMLLSDNATLLIKENINTKHIIATHISPQIKKEELSKLKNTYPHVHFFTKLKQQIQL</sequence>
<dbReference type="Pfam" id="PF12706">
    <property type="entry name" value="Lactamase_B_2"/>
    <property type="match status" value="1"/>
</dbReference>
<keyword evidence="4" id="KW-1185">Reference proteome</keyword>
<evidence type="ECO:0000256" key="1">
    <source>
        <dbReference type="SAM" id="SignalP"/>
    </source>
</evidence>
<proteinExistence type="predicted"/>
<accession>A0A162XLM2</accession>
<keyword evidence="1" id="KW-0732">Signal</keyword>
<evidence type="ECO:0000259" key="2">
    <source>
        <dbReference type="Pfam" id="PF12706"/>
    </source>
</evidence>
<dbReference type="InterPro" id="IPR036866">
    <property type="entry name" value="RibonucZ/Hydroxyglut_hydro"/>
</dbReference>
<dbReference type="SUPFAM" id="SSF56281">
    <property type="entry name" value="Metallo-hydrolase/oxidoreductase"/>
    <property type="match status" value="1"/>
</dbReference>
<dbReference type="RefSeq" id="WP_262482911.1">
    <property type="nucleotide sequence ID" value="NZ_LQRT01000046.1"/>
</dbReference>
<organism evidence="3 4">
    <name type="scientific">Aquimarina aggregata</name>
    <dbReference type="NCBI Taxonomy" id="1642818"/>
    <lineage>
        <taxon>Bacteria</taxon>
        <taxon>Pseudomonadati</taxon>
        <taxon>Bacteroidota</taxon>
        <taxon>Flavobacteriia</taxon>
        <taxon>Flavobacteriales</taxon>
        <taxon>Flavobacteriaceae</taxon>
        <taxon>Aquimarina</taxon>
    </lineage>
</organism>
<reference evidence="3 4" key="1">
    <citation type="submission" date="2016-01" db="EMBL/GenBank/DDBJ databases">
        <title>The draft genome sequence of Aquimarina sp. RZW4-3-2.</title>
        <authorList>
            <person name="Wang Y."/>
        </authorList>
    </citation>
    <scope>NUCLEOTIDE SEQUENCE [LARGE SCALE GENOMIC DNA]</scope>
    <source>
        <strain evidence="3 4">RZW4-3-2</strain>
    </source>
</reference>
<dbReference type="PANTHER" id="PTHR43546">
    <property type="entry name" value="UPF0173 METAL-DEPENDENT HYDROLASE MJ1163-RELATED"/>
    <property type="match status" value="1"/>
</dbReference>
<dbReference type="STRING" id="1642818.AWE51_14010"/>
<comment type="caution">
    <text evidence="3">The sequence shown here is derived from an EMBL/GenBank/DDBJ whole genome shotgun (WGS) entry which is preliminary data.</text>
</comment>
<feature type="signal peptide" evidence="1">
    <location>
        <begin position="1"/>
        <end position="19"/>
    </location>
</feature>
<dbReference type="PANTHER" id="PTHR43546:SF4">
    <property type="entry name" value="UPF0282 PROTEIN MJ1629"/>
    <property type="match status" value="1"/>
</dbReference>
<feature type="chain" id="PRO_5007840856" description="Metallo-beta-lactamase domain-containing protein" evidence="1">
    <location>
        <begin position="20"/>
        <end position="257"/>
    </location>
</feature>
<name>A0A162XLM2_9FLAO</name>
<dbReference type="InterPro" id="IPR050114">
    <property type="entry name" value="UPF0173_UPF0282_UlaG_hydrolase"/>
</dbReference>
<feature type="domain" description="Metallo-beta-lactamase" evidence="2">
    <location>
        <begin position="71"/>
        <end position="199"/>
    </location>
</feature>
<evidence type="ECO:0000313" key="3">
    <source>
        <dbReference type="EMBL" id="KZS38699.1"/>
    </source>
</evidence>